<keyword evidence="4" id="KW-1185">Reference proteome</keyword>
<dbReference type="InterPro" id="IPR036986">
    <property type="entry name" value="S4_RNA-bd_sf"/>
</dbReference>
<evidence type="ECO:0000313" key="3">
    <source>
        <dbReference type="EMBL" id="RJF71613.1"/>
    </source>
</evidence>
<evidence type="ECO:0000256" key="1">
    <source>
        <dbReference type="PROSITE-ProRule" id="PRU00182"/>
    </source>
</evidence>
<proteinExistence type="predicted"/>
<dbReference type="Pfam" id="PF13275">
    <property type="entry name" value="S4_2"/>
    <property type="match status" value="1"/>
</dbReference>
<feature type="region of interest" description="Disordered" evidence="2">
    <location>
        <begin position="1"/>
        <end position="32"/>
    </location>
</feature>
<dbReference type="AlphaFoldDB" id="A0A418V675"/>
<organism evidence="3 4">
    <name type="scientific">Deinococcus cavernae</name>
    <dbReference type="NCBI Taxonomy" id="2320857"/>
    <lineage>
        <taxon>Bacteria</taxon>
        <taxon>Thermotogati</taxon>
        <taxon>Deinococcota</taxon>
        <taxon>Deinococci</taxon>
        <taxon>Deinococcales</taxon>
        <taxon>Deinococcaceae</taxon>
        <taxon>Deinococcus</taxon>
    </lineage>
</organism>
<dbReference type="EMBL" id="QYUJ01000014">
    <property type="protein sequence ID" value="RJF71613.1"/>
    <property type="molecule type" value="Genomic_DNA"/>
</dbReference>
<dbReference type="OrthoDB" id="9811532at2"/>
<evidence type="ECO:0000256" key="2">
    <source>
        <dbReference type="SAM" id="MobiDB-lite"/>
    </source>
</evidence>
<reference evidence="3 4" key="1">
    <citation type="submission" date="2018-09" db="EMBL/GenBank/DDBJ databases">
        <authorList>
            <person name="Zhu H."/>
        </authorList>
    </citation>
    <scope>NUCLEOTIDE SEQUENCE [LARGE SCALE GENOMIC DNA]</scope>
    <source>
        <strain evidence="3 4">K2S05-167</strain>
    </source>
</reference>
<dbReference type="PROSITE" id="PS50889">
    <property type="entry name" value="S4"/>
    <property type="match status" value="1"/>
</dbReference>
<protein>
    <submittedName>
        <fullName evidence="3">RNA-binding protein</fullName>
    </submittedName>
</protein>
<comment type="caution">
    <text evidence="3">The sequence shown here is derived from an EMBL/GenBank/DDBJ whole genome shotgun (WGS) entry which is preliminary data.</text>
</comment>
<keyword evidence="1" id="KW-0694">RNA-binding</keyword>
<dbReference type="Gene3D" id="3.10.290.10">
    <property type="entry name" value="RNA-binding S4 domain"/>
    <property type="match status" value="1"/>
</dbReference>
<dbReference type="SUPFAM" id="SSF55174">
    <property type="entry name" value="Alpha-L RNA-binding motif"/>
    <property type="match status" value="1"/>
</dbReference>
<evidence type="ECO:0000313" key="4">
    <source>
        <dbReference type="Proteomes" id="UP000286287"/>
    </source>
</evidence>
<name>A0A418V675_9DEIO</name>
<gene>
    <name evidence="3" type="ORF">D3875_08545</name>
</gene>
<sequence>MAGRRFPFGSPALTGPAPATLCGMTRPPLPHPDEPTIDLQDFLKLSGLVETGGEAKFRIQGGEVKLNGVVETRRRKKLRSGDVVEYLGERLPVQL</sequence>
<accession>A0A418V675</accession>
<dbReference type="CDD" id="cd00165">
    <property type="entry name" value="S4"/>
    <property type="match status" value="1"/>
</dbReference>
<dbReference type="Proteomes" id="UP000286287">
    <property type="component" value="Unassembled WGS sequence"/>
</dbReference>
<dbReference type="GO" id="GO:0003723">
    <property type="term" value="F:RNA binding"/>
    <property type="evidence" value="ECO:0007669"/>
    <property type="project" value="UniProtKB-KW"/>
</dbReference>